<reference evidence="6" key="1">
    <citation type="submission" date="2021-06" db="EMBL/GenBank/DDBJ databases">
        <authorList>
            <person name="Kallberg Y."/>
            <person name="Tangrot J."/>
            <person name="Rosling A."/>
        </authorList>
    </citation>
    <scope>NUCLEOTIDE SEQUENCE</scope>
    <source>
        <strain evidence="6">MT106</strain>
    </source>
</reference>
<evidence type="ECO:0000256" key="3">
    <source>
        <dbReference type="PROSITE-ProRule" id="PRU00317"/>
    </source>
</evidence>
<dbReference type="PROSITE" id="PS50303">
    <property type="entry name" value="PUM_HD"/>
    <property type="match status" value="1"/>
</dbReference>
<dbReference type="Pfam" id="PF08144">
    <property type="entry name" value="CPL"/>
    <property type="match status" value="1"/>
</dbReference>
<dbReference type="InterPro" id="IPR011989">
    <property type="entry name" value="ARM-like"/>
</dbReference>
<dbReference type="EMBL" id="CAJVPL010000355">
    <property type="protein sequence ID" value="CAG8487158.1"/>
    <property type="molecule type" value="Genomic_DNA"/>
</dbReference>
<dbReference type="AlphaFoldDB" id="A0A9N8WF87"/>
<gene>
    <name evidence="6" type="ORF">AGERDE_LOCUS3549</name>
</gene>
<evidence type="ECO:0000256" key="1">
    <source>
        <dbReference type="ARBA" id="ARBA00022737"/>
    </source>
</evidence>
<dbReference type="GO" id="GO:0003729">
    <property type="term" value="F:mRNA binding"/>
    <property type="evidence" value="ECO:0007669"/>
    <property type="project" value="TreeGrafter"/>
</dbReference>
<organism evidence="6 7">
    <name type="scientific">Ambispora gerdemannii</name>
    <dbReference type="NCBI Taxonomy" id="144530"/>
    <lineage>
        <taxon>Eukaryota</taxon>
        <taxon>Fungi</taxon>
        <taxon>Fungi incertae sedis</taxon>
        <taxon>Mucoromycota</taxon>
        <taxon>Glomeromycotina</taxon>
        <taxon>Glomeromycetes</taxon>
        <taxon>Archaeosporales</taxon>
        <taxon>Ambisporaceae</taxon>
        <taxon>Ambispora</taxon>
    </lineage>
</organism>
<proteinExistence type="predicted"/>
<evidence type="ECO:0000313" key="7">
    <source>
        <dbReference type="Proteomes" id="UP000789831"/>
    </source>
</evidence>
<protein>
    <submittedName>
        <fullName evidence="6">8082_t:CDS:1</fullName>
    </submittedName>
</protein>
<dbReference type="PANTHER" id="PTHR13389">
    <property type="entry name" value="PUMILIO HOMOLOG 3"/>
    <property type="match status" value="1"/>
</dbReference>
<keyword evidence="7" id="KW-1185">Reference proteome</keyword>
<dbReference type="PROSITE" id="PS50302">
    <property type="entry name" value="PUM"/>
    <property type="match status" value="1"/>
</dbReference>
<dbReference type="PANTHER" id="PTHR13389:SF0">
    <property type="entry name" value="PUMILIO HOMOLOG 3"/>
    <property type="match status" value="1"/>
</dbReference>
<dbReference type="SMART" id="SM00025">
    <property type="entry name" value="Pumilio"/>
    <property type="match status" value="5"/>
</dbReference>
<dbReference type="InterPro" id="IPR012959">
    <property type="entry name" value="CPL_dom"/>
</dbReference>
<name>A0A9N8WF87_9GLOM</name>
<keyword evidence="2" id="KW-0694">RNA-binding</keyword>
<evidence type="ECO:0000259" key="5">
    <source>
        <dbReference type="PROSITE" id="PS50303"/>
    </source>
</evidence>
<feature type="compositionally biased region" description="Basic residues" evidence="4">
    <location>
        <begin position="1"/>
        <end position="10"/>
    </location>
</feature>
<evidence type="ECO:0000313" key="6">
    <source>
        <dbReference type="EMBL" id="CAG8487158.1"/>
    </source>
</evidence>
<dbReference type="SUPFAM" id="SSF48371">
    <property type="entry name" value="ARM repeat"/>
    <property type="match status" value="1"/>
</dbReference>
<feature type="repeat" description="Pumilio" evidence="3">
    <location>
        <begin position="207"/>
        <end position="242"/>
    </location>
</feature>
<feature type="compositionally biased region" description="Polar residues" evidence="4">
    <location>
        <begin position="18"/>
        <end position="30"/>
    </location>
</feature>
<accession>A0A9N8WF87</accession>
<dbReference type="InterPro" id="IPR001313">
    <property type="entry name" value="Pumilio_RNA-bd_rpt"/>
</dbReference>
<keyword evidence="1" id="KW-0677">Repeat</keyword>
<evidence type="ECO:0000256" key="4">
    <source>
        <dbReference type="SAM" id="MobiDB-lite"/>
    </source>
</evidence>
<dbReference type="GO" id="GO:0006417">
    <property type="term" value="P:regulation of translation"/>
    <property type="evidence" value="ECO:0007669"/>
    <property type="project" value="TreeGrafter"/>
</dbReference>
<dbReference type="GO" id="GO:0005730">
    <property type="term" value="C:nucleolus"/>
    <property type="evidence" value="ECO:0007669"/>
    <property type="project" value="TreeGrafter"/>
</dbReference>
<dbReference type="InterPro" id="IPR016024">
    <property type="entry name" value="ARM-type_fold"/>
</dbReference>
<feature type="region of interest" description="Disordered" evidence="4">
    <location>
        <begin position="1"/>
        <end position="71"/>
    </location>
</feature>
<dbReference type="OrthoDB" id="497380at2759"/>
<feature type="domain" description="PUM-HD" evidence="5">
    <location>
        <begin position="70"/>
        <end position="417"/>
    </location>
</feature>
<feature type="compositionally biased region" description="Basic and acidic residues" evidence="4">
    <location>
        <begin position="32"/>
        <end position="44"/>
    </location>
</feature>
<evidence type="ECO:0000256" key="2">
    <source>
        <dbReference type="ARBA" id="ARBA00022884"/>
    </source>
</evidence>
<dbReference type="Gene3D" id="1.25.10.10">
    <property type="entry name" value="Leucine-rich Repeat Variant"/>
    <property type="match status" value="2"/>
</dbReference>
<sequence length="619" mass="70821">MFVAASRKRNFPAEEPESSFNTICTSNNAKENPAKKTKIGDKTRTIGSIVDSNYPNSKDSSRQSCTQSASTSTIVAGSSETEIDNLNKITRNLERAKQGSLSPELLNTFYKLAEKFNDPVIRWKQQRDAVNILYPVMKNHLLGMLHDQKAFDILVHVFHRGRAPIKKNILDRLGGNFLEIAKTVNGKRLIEILLKEPTLGKKIIIRDFFGNTIELLKDDIGTHVMETIYANSTSEQKALLISEFYGSEYGNNNSNDDQLVLKLDDIIDQNVFQRNEMTRNILSCLNEKTIKHTIVQDIIIEYLTHAQIRGEDQEITARINQFIRSILHTHKGIHVARLCFYLGTEKDRRTMLKSMKSKFASLCKNQYGHLLIVTIFESVNSIDLVRKMVITEMIRNLQNIMENDYGRVCLVHLLTGRSALLLPQETIKALASMDHIRPRASQKDFKEKMSKLARRMSPTLFRYICQNPAKFFVNHNTGTILCVTLLYANGNRARAVNELIEFIRNTPPQENIMLSPYNRYLSILAYDRFNPSENQSLIAAPPNNSDFAIKLWECIQDHLEFYAINSTSSAVLASLLRIQVVKLQVKIALKRHESAIRRAANKDWTKINWVAQHFGWTKF</sequence>
<comment type="caution">
    <text evidence="6">The sequence shown here is derived from an EMBL/GenBank/DDBJ whole genome shotgun (WGS) entry which is preliminary data.</text>
</comment>
<feature type="compositionally biased region" description="Polar residues" evidence="4">
    <location>
        <begin position="50"/>
        <end position="71"/>
    </location>
</feature>
<dbReference type="Proteomes" id="UP000789831">
    <property type="component" value="Unassembled WGS sequence"/>
</dbReference>
<dbReference type="InterPro" id="IPR040059">
    <property type="entry name" value="PUM3"/>
</dbReference>
<dbReference type="InterPro" id="IPR033133">
    <property type="entry name" value="PUM-HD"/>
</dbReference>